<evidence type="ECO:0000313" key="2">
    <source>
        <dbReference type="Proteomes" id="UP001163603"/>
    </source>
</evidence>
<evidence type="ECO:0000313" key="1">
    <source>
        <dbReference type="EMBL" id="KAJ0007956.1"/>
    </source>
</evidence>
<comment type="caution">
    <text evidence="1">The sequence shown here is derived from an EMBL/GenBank/DDBJ whole genome shotgun (WGS) entry which is preliminary data.</text>
</comment>
<keyword evidence="2" id="KW-1185">Reference proteome</keyword>
<accession>A0ACC0X2K4</accession>
<name>A0ACC0X2K4_9ROSI</name>
<reference evidence="2" key="1">
    <citation type="journal article" date="2023" name="G3 (Bethesda)">
        <title>Genome assembly and association tests identify interacting loci associated with vigor, precocity, and sex in interspecific pistachio rootstocks.</title>
        <authorList>
            <person name="Palmer W."/>
            <person name="Jacygrad E."/>
            <person name="Sagayaradj S."/>
            <person name="Cavanaugh K."/>
            <person name="Han R."/>
            <person name="Bertier L."/>
            <person name="Beede B."/>
            <person name="Kafkas S."/>
            <person name="Golino D."/>
            <person name="Preece J."/>
            <person name="Michelmore R."/>
        </authorList>
    </citation>
    <scope>NUCLEOTIDE SEQUENCE [LARGE SCALE GENOMIC DNA]</scope>
</reference>
<proteinExistence type="predicted"/>
<dbReference type="Proteomes" id="UP001163603">
    <property type="component" value="Chromosome 15"/>
</dbReference>
<organism evidence="1 2">
    <name type="scientific">Pistacia integerrima</name>
    <dbReference type="NCBI Taxonomy" id="434235"/>
    <lineage>
        <taxon>Eukaryota</taxon>
        <taxon>Viridiplantae</taxon>
        <taxon>Streptophyta</taxon>
        <taxon>Embryophyta</taxon>
        <taxon>Tracheophyta</taxon>
        <taxon>Spermatophyta</taxon>
        <taxon>Magnoliopsida</taxon>
        <taxon>eudicotyledons</taxon>
        <taxon>Gunneridae</taxon>
        <taxon>Pentapetalae</taxon>
        <taxon>rosids</taxon>
        <taxon>malvids</taxon>
        <taxon>Sapindales</taxon>
        <taxon>Anacardiaceae</taxon>
        <taxon>Pistacia</taxon>
    </lineage>
</organism>
<gene>
    <name evidence="1" type="ORF">Pint_29096</name>
</gene>
<protein>
    <submittedName>
        <fullName evidence="1">Uncharacterized protein</fullName>
    </submittedName>
</protein>
<dbReference type="EMBL" id="CM047750">
    <property type="protein sequence ID" value="KAJ0007956.1"/>
    <property type="molecule type" value="Genomic_DNA"/>
</dbReference>
<sequence>MEQKVSDKGEVLEPVQPKSFIRNEESSSRSHDPPKTEIVAALIIKVVFAAAFTVPGSKNNDGIPNFLHIIPFIVFAISDALALFSSTALVLMFLRILTSRYSKDEFLESLPKKLMVGLMNLFFSIASMMVAFGATYYIVLSNPWKWVIIPIASLGCLPVMLFAWMQFPLLVDIFISTYRPTIPFSRN</sequence>